<accession>A0ABP8VJ91</accession>
<name>A0ABP8VJ91_9PSEU</name>
<organism evidence="1 2">
    <name type="scientific">Amycolatopsis dongchuanensis</name>
    <dbReference type="NCBI Taxonomy" id="1070866"/>
    <lineage>
        <taxon>Bacteria</taxon>
        <taxon>Bacillati</taxon>
        <taxon>Actinomycetota</taxon>
        <taxon>Actinomycetes</taxon>
        <taxon>Pseudonocardiales</taxon>
        <taxon>Pseudonocardiaceae</taxon>
        <taxon>Amycolatopsis</taxon>
    </lineage>
</organism>
<protein>
    <submittedName>
        <fullName evidence="1">Uncharacterized protein</fullName>
    </submittedName>
</protein>
<comment type="caution">
    <text evidence="1">The sequence shown here is derived from an EMBL/GenBank/DDBJ whole genome shotgun (WGS) entry which is preliminary data.</text>
</comment>
<evidence type="ECO:0000313" key="1">
    <source>
        <dbReference type="EMBL" id="GAA4664354.1"/>
    </source>
</evidence>
<dbReference type="Proteomes" id="UP001500192">
    <property type="component" value="Unassembled WGS sequence"/>
</dbReference>
<gene>
    <name evidence="1" type="ORF">GCM10023214_66670</name>
</gene>
<proteinExistence type="predicted"/>
<reference evidence="2" key="1">
    <citation type="journal article" date="2019" name="Int. J. Syst. Evol. Microbiol.">
        <title>The Global Catalogue of Microorganisms (GCM) 10K type strain sequencing project: providing services to taxonomists for standard genome sequencing and annotation.</title>
        <authorList>
            <consortium name="The Broad Institute Genomics Platform"/>
            <consortium name="The Broad Institute Genome Sequencing Center for Infectious Disease"/>
            <person name="Wu L."/>
            <person name="Ma J."/>
        </authorList>
    </citation>
    <scope>NUCLEOTIDE SEQUENCE [LARGE SCALE GENOMIC DNA]</scope>
    <source>
        <strain evidence="2">JCM 18054</strain>
    </source>
</reference>
<evidence type="ECO:0000313" key="2">
    <source>
        <dbReference type="Proteomes" id="UP001500192"/>
    </source>
</evidence>
<sequence length="213" mass="23063">MTVNPVRGFKSHRYRSCRTPGSHLGSRAFWRFGGACPAILDVVLSVQMNDAAFASLGEQPLPSLAPGLREMAARGIERRGAVLTWAGSPFTAVRSTPPIDRTGWECDEASLHLERFVPVGKTTAEGVPHISVQGQRLLLGQGLALAFALREPVYALTPRVPVRCIVAANETNGTFRFHQIRAGESWHVPDLDSYQSEKVLVVNIEPPGAAALS</sequence>
<dbReference type="EMBL" id="BAABIB010000137">
    <property type="protein sequence ID" value="GAA4664354.1"/>
    <property type="molecule type" value="Genomic_DNA"/>
</dbReference>
<keyword evidence="2" id="KW-1185">Reference proteome</keyword>